<reference evidence="2" key="1">
    <citation type="journal article" date="2017" name="Genome Biol.">
        <title>Comparative genomics reveals high biological diversity and specific adaptations in the industrially and medically important fungal genus Aspergillus.</title>
        <authorList>
            <person name="de Vries R.P."/>
            <person name="Riley R."/>
            <person name="Wiebenga A."/>
            <person name="Aguilar-Osorio G."/>
            <person name="Amillis S."/>
            <person name="Uchima C.A."/>
            <person name="Anderluh G."/>
            <person name="Asadollahi M."/>
            <person name="Askin M."/>
            <person name="Barry K."/>
            <person name="Battaglia E."/>
            <person name="Bayram O."/>
            <person name="Benocci T."/>
            <person name="Braus-Stromeyer S.A."/>
            <person name="Caldana C."/>
            <person name="Canovas D."/>
            <person name="Cerqueira G.C."/>
            <person name="Chen F."/>
            <person name="Chen W."/>
            <person name="Choi C."/>
            <person name="Clum A."/>
            <person name="Dos Santos R.A."/>
            <person name="Damasio A.R."/>
            <person name="Diallinas G."/>
            <person name="Emri T."/>
            <person name="Fekete E."/>
            <person name="Flipphi M."/>
            <person name="Freyberg S."/>
            <person name="Gallo A."/>
            <person name="Gournas C."/>
            <person name="Habgood R."/>
            <person name="Hainaut M."/>
            <person name="Harispe M.L."/>
            <person name="Henrissat B."/>
            <person name="Hilden K.S."/>
            <person name="Hope R."/>
            <person name="Hossain A."/>
            <person name="Karabika E."/>
            <person name="Karaffa L."/>
            <person name="Karanyi Z."/>
            <person name="Krasevec N."/>
            <person name="Kuo A."/>
            <person name="Kusch H."/>
            <person name="LaButti K."/>
            <person name="Lagendijk E.L."/>
            <person name="Lapidus A."/>
            <person name="Levasseur A."/>
            <person name="Lindquist E."/>
            <person name="Lipzen A."/>
            <person name="Logrieco A.F."/>
            <person name="MacCabe A."/>
            <person name="Maekelae M.R."/>
            <person name="Malavazi I."/>
            <person name="Melin P."/>
            <person name="Meyer V."/>
            <person name="Mielnichuk N."/>
            <person name="Miskei M."/>
            <person name="Molnar A.P."/>
            <person name="Mule G."/>
            <person name="Ngan C.Y."/>
            <person name="Orejas M."/>
            <person name="Orosz E."/>
            <person name="Ouedraogo J.P."/>
            <person name="Overkamp K.M."/>
            <person name="Park H.-S."/>
            <person name="Perrone G."/>
            <person name="Piumi F."/>
            <person name="Punt P.J."/>
            <person name="Ram A.F."/>
            <person name="Ramon A."/>
            <person name="Rauscher S."/>
            <person name="Record E."/>
            <person name="Riano-Pachon D.M."/>
            <person name="Robert V."/>
            <person name="Roehrig J."/>
            <person name="Ruller R."/>
            <person name="Salamov A."/>
            <person name="Salih N.S."/>
            <person name="Samson R.A."/>
            <person name="Sandor E."/>
            <person name="Sanguinetti M."/>
            <person name="Schuetze T."/>
            <person name="Sepcic K."/>
            <person name="Shelest E."/>
            <person name="Sherlock G."/>
            <person name="Sophianopoulou V."/>
            <person name="Squina F.M."/>
            <person name="Sun H."/>
            <person name="Susca A."/>
            <person name="Todd R.B."/>
            <person name="Tsang A."/>
            <person name="Unkles S.E."/>
            <person name="van de Wiele N."/>
            <person name="van Rossen-Uffink D."/>
            <person name="Oliveira J.V."/>
            <person name="Vesth T.C."/>
            <person name="Visser J."/>
            <person name="Yu J.-H."/>
            <person name="Zhou M."/>
            <person name="Andersen M.R."/>
            <person name="Archer D.B."/>
            <person name="Baker S.E."/>
            <person name="Benoit I."/>
            <person name="Brakhage A.A."/>
            <person name="Braus G.H."/>
            <person name="Fischer R."/>
            <person name="Frisvad J.C."/>
            <person name="Goldman G.H."/>
            <person name="Houbraken J."/>
            <person name="Oakley B."/>
            <person name="Pocsi I."/>
            <person name="Scazzocchio C."/>
            <person name="Seiboth B."/>
            <person name="vanKuyk P.A."/>
            <person name="Wortman J."/>
            <person name="Dyer P.S."/>
            <person name="Grigoriev I.V."/>
        </authorList>
    </citation>
    <scope>NUCLEOTIDE SEQUENCE [LARGE SCALE GENOMIC DNA]</scope>
    <source>
        <strain evidence="2">ITEM 5010</strain>
    </source>
</reference>
<name>A0A1R3RAW7_ASPC5</name>
<gene>
    <name evidence="1" type="ORF">ASPCADRAFT_210979</name>
</gene>
<protein>
    <submittedName>
        <fullName evidence="1">Uncharacterized protein</fullName>
    </submittedName>
</protein>
<proteinExistence type="predicted"/>
<dbReference type="Proteomes" id="UP000188318">
    <property type="component" value="Unassembled WGS sequence"/>
</dbReference>
<dbReference type="AlphaFoldDB" id="A0A1R3RAW7"/>
<sequence>MTINHSLEWNGPPERDIRVWGGRAAGSDWNQRRGNSGQDSLAQRPWLVLLAGNLDESEVSPTENASSAA</sequence>
<dbReference type="VEuPathDB" id="FungiDB:ASPCADRAFT_210979"/>
<dbReference type="EMBL" id="KV907510">
    <property type="protein sequence ID" value="OOF91631.1"/>
    <property type="molecule type" value="Genomic_DNA"/>
</dbReference>
<evidence type="ECO:0000313" key="1">
    <source>
        <dbReference type="EMBL" id="OOF91631.1"/>
    </source>
</evidence>
<evidence type="ECO:0000313" key="2">
    <source>
        <dbReference type="Proteomes" id="UP000188318"/>
    </source>
</evidence>
<organism evidence="1 2">
    <name type="scientific">Aspergillus carbonarius (strain ITEM 5010)</name>
    <dbReference type="NCBI Taxonomy" id="602072"/>
    <lineage>
        <taxon>Eukaryota</taxon>
        <taxon>Fungi</taxon>
        <taxon>Dikarya</taxon>
        <taxon>Ascomycota</taxon>
        <taxon>Pezizomycotina</taxon>
        <taxon>Eurotiomycetes</taxon>
        <taxon>Eurotiomycetidae</taxon>
        <taxon>Eurotiales</taxon>
        <taxon>Aspergillaceae</taxon>
        <taxon>Aspergillus</taxon>
        <taxon>Aspergillus subgen. Circumdati</taxon>
    </lineage>
</organism>
<accession>A0A1R3RAW7</accession>
<keyword evidence="2" id="KW-1185">Reference proteome</keyword>